<dbReference type="PANTHER" id="PTHR45436">
    <property type="entry name" value="SENSOR HISTIDINE KINASE YKOH"/>
    <property type="match status" value="1"/>
</dbReference>
<dbReference type="PROSITE" id="PS50109">
    <property type="entry name" value="HIS_KIN"/>
    <property type="match status" value="1"/>
</dbReference>
<evidence type="ECO:0000256" key="8">
    <source>
        <dbReference type="ARBA" id="ARBA00022777"/>
    </source>
</evidence>
<keyword evidence="8 15" id="KW-0418">Kinase</keyword>
<dbReference type="GO" id="GO:0005886">
    <property type="term" value="C:plasma membrane"/>
    <property type="evidence" value="ECO:0007669"/>
    <property type="project" value="TreeGrafter"/>
</dbReference>
<gene>
    <name evidence="15" type="ORF">HNQ51_003412</name>
</gene>
<feature type="domain" description="Histidine kinase" evidence="14">
    <location>
        <begin position="259"/>
        <end position="480"/>
    </location>
</feature>
<keyword evidence="10 13" id="KW-1133">Transmembrane helix</keyword>
<evidence type="ECO:0000256" key="12">
    <source>
        <dbReference type="ARBA" id="ARBA00023136"/>
    </source>
</evidence>
<reference evidence="15 16" key="1">
    <citation type="submission" date="2020-08" db="EMBL/GenBank/DDBJ databases">
        <title>Genomic Encyclopedia of Type Strains, Phase IV (KMG-IV): sequencing the most valuable type-strain genomes for metagenomic binning, comparative biology and taxonomic classification.</title>
        <authorList>
            <person name="Goeker M."/>
        </authorList>
    </citation>
    <scope>NUCLEOTIDE SEQUENCE [LARGE SCALE GENOMIC DNA]</scope>
    <source>
        <strain evidence="15 16">DSM 23958</strain>
    </source>
</reference>
<accession>A0A840SCL8</accession>
<keyword evidence="5 15" id="KW-0808">Transferase</keyword>
<comment type="catalytic activity">
    <reaction evidence="1">
        <text>ATP + protein L-histidine = ADP + protein N-phospho-L-histidine.</text>
        <dbReference type="EC" id="2.7.13.3"/>
    </reaction>
</comment>
<dbReference type="InterPro" id="IPR005467">
    <property type="entry name" value="His_kinase_dom"/>
</dbReference>
<evidence type="ECO:0000256" key="5">
    <source>
        <dbReference type="ARBA" id="ARBA00022679"/>
    </source>
</evidence>
<dbReference type="CDD" id="cd00075">
    <property type="entry name" value="HATPase"/>
    <property type="match status" value="1"/>
</dbReference>
<dbReference type="Proteomes" id="UP000554837">
    <property type="component" value="Unassembled WGS sequence"/>
</dbReference>
<dbReference type="OrthoDB" id="8583694at2"/>
<evidence type="ECO:0000256" key="2">
    <source>
        <dbReference type="ARBA" id="ARBA00004141"/>
    </source>
</evidence>
<evidence type="ECO:0000256" key="6">
    <source>
        <dbReference type="ARBA" id="ARBA00022692"/>
    </source>
</evidence>
<evidence type="ECO:0000256" key="7">
    <source>
        <dbReference type="ARBA" id="ARBA00022741"/>
    </source>
</evidence>
<dbReference type="InterPro" id="IPR050428">
    <property type="entry name" value="TCS_sensor_his_kinase"/>
</dbReference>
<evidence type="ECO:0000313" key="16">
    <source>
        <dbReference type="Proteomes" id="UP000554837"/>
    </source>
</evidence>
<dbReference type="SUPFAM" id="SSF47384">
    <property type="entry name" value="Homodimeric domain of signal transducing histidine kinase"/>
    <property type="match status" value="1"/>
</dbReference>
<proteinExistence type="predicted"/>
<dbReference type="InterPro" id="IPR003661">
    <property type="entry name" value="HisK_dim/P_dom"/>
</dbReference>
<name>A0A840SCL8_9BURK</name>
<dbReference type="CDD" id="cd00082">
    <property type="entry name" value="HisKA"/>
    <property type="match status" value="1"/>
</dbReference>
<dbReference type="PANTHER" id="PTHR45436:SF14">
    <property type="entry name" value="SENSOR PROTEIN QSEC"/>
    <property type="match status" value="1"/>
</dbReference>
<evidence type="ECO:0000256" key="10">
    <source>
        <dbReference type="ARBA" id="ARBA00022989"/>
    </source>
</evidence>
<comment type="caution">
    <text evidence="15">The sequence shown here is derived from an EMBL/GenBank/DDBJ whole genome shotgun (WGS) entry which is preliminary data.</text>
</comment>
<dbReference type="AlphaFoldDB" id="A0A840SCL8"/>
<protein>
    <recommendedName>
        <fullName evidence="3">histidine kinase</fullName>
        <ecNumber evidence="3">2.7.13.3</ecNumber>
    </recommendedName>
</protein>
<keyword evidence="9" id="KW-0067">ATP-binding</keyword>
<keyword evidence="12 13" id="KW-0472">Membrane</keyword>
<dbReference type="InterPro" id="IPR004358">
    <property type="entry name" value="Sig_transdc_His_kin-like_C"/>
</dbReference>
<evidence type="ECO:0000256" key="9">
    <source>
        <dbReference type="ARBA" id="ARBA00022840"/>
    </source>
</evidence>
<dbReference type="Pfam" id="PF00512">
    <property type="entry name" value="HisKA"/>
    <property type="match status" value="1"/>
</dbReference>
<dbReference type="PRINTS" id="PR00344">
    <property type="entry name" value="BCTRLSENSOR"/>
</dbReference>
<keyword evidence="11" id="KW-0902">Two-component regulatory system</keyword>
<evidence type="ECO:0000313" key="15">
    <source>
        <dbReference type="EMBL" id="MBB5206069.1"/>
    </source>
</evidence>
<keyword evidence="6 13" id="KW-0812">Transmembrane</keyword>
<evidence type="ECO:0000256" key="11">
    <source>
        <dbReference type="ARBA" id="ARBA00023012"/>
    </source>
</evidence>
<feature type="transmembrane region" description="Helical" evidence="13">
    <location>
        <begin position="21"/>
        <end position="45"/>
    </location>
</feature>
<dbReference type="SUPFAM" id="SSF55874">
    <property type="entry name" value="ATPase domain of HSP90 chaperone/DNA topoisomerase II/histidine kinase"/>
    <property type="match status" value="1"/>
</dbReference>
<dbReference type="SMART" id="SM00388">
    <property type="entry name" value="HisKA"/>
    <property type="match status" value="1"/>
</dbReference>
<dbReference type="GO" id="GO:0005524">
    <property type="term" value="F:ATP binding"/>
    <property type="evidence" value="ECO:0007669"/>
    <property type="project" value="UniProtKB-KW"/>
</dbReference>
<dbReference type="Gene3D" id="3.30.565.10">
    <property type="entry name" value="Histidine kinase-like ATPase, C-terminal domain"/>
    <property type="match status" value="1"/>
</dbReference>
<comment type="subcellular location">
    <subcellularLocation>
        <location evidence="2">Membrane</location>
        <topology evidence="2">Multi-pass membrane protein</topology>
    </subcellularLocation>
</comment>
<dbReference type="Gene3D" id="1.10.287.130">
    <property type="match status" value="1"/>
</dbReference>
<dbReference type="EC" id="2.7.13.3" evidence="3"/>
<dbReference type="InterPro" id="IPR036097">
    <property type="entry name" value="HisK_dim/P_sf"/>
</dbReference>
<evidence type="ECO:0000256" key="1">
    <source>
        <dbReference type="ARBA" id="ARBA00000085"/>
    </source>
</evidence>
<dbReference type="RefSeq" id="WP_138856399.1">
    <property type="nucleotide sequence ID" value="NZ_CP040709.1"/>
</dbReference>
<dbReference type="InterPro" id="IPR036890">
    <property type="entry name" value="HATPase_C_sf"/>
</dbReference>
<organism evidence="15 16">
    <name type="scientific">Inhella inkyongensis</name>
    <dbReference type="NCBI Taxonomy" id="392593"/>
    <lineage>
        <taxon>Bacteria</taxon>
        <taxon>Pseudomonadati</taxon>
        <taxon>Pseudomonadota</taxon>
        <taxon>Betaproteobacteria</taxon>
        <taxon>Burkholderiales</taxon>
        <taxon>Sphaerotilaceae</taxon>
        <taxon>Inhella</taxon>
    </lineage>
</organism>
<evidence type="ECO:0000259" key="14">
    <source>
        <dbReference type="PROSITE" id="PS50109"/>
    </source>
</evidence>
<evidence type="ECO:0000256" key="3">
    <source>
        <dbReference type="ARBA" id="ARBA00012438"/>
    </source>
</evidence>
<keyword evidence="7" id="KW-0547">Nucleotide-binding</keyword>
<dbReference type="InterPro" id="IPR003594">
    <property type="entry name" value="HATPase_dom"/>
</dbReference>
<keyword evidence="16" id="KW-1185">Reference proteome</keyword>
<evidence type="ECO:0000256" key="4">
    <source>
        <dbReference type="ARBA" id="ARBA00022553"/>
    </source>
</evidence>
<dbReference type="GO" id="GO:0000155">
    <property type="term" value="F:phosphorelay sensor kinase activity"/>
    <property type="evidence" value="ECO:0007669"/>
    <property type="project" value="InterPro"/>
</dbReference>
<evidence type="ECO:0000256" key="13">
    <source>
        <dbReference type="SAM" id="Phobius"/>
    </source>
</evidence>
<dbReference type="Pfam" id="PF02518">
    <property type="entry name" value="HATPase_c"/>
    <property type="match status" value="1"/>
</dbReference>
<keyword evidence="4" id="KW-0597">Phosphoprotein</keyword>
<sequence length="480" mass="53707">MSTKQPPIWRRAWSALRQPSLLMHLVLVQSVFFGLVWLGVVIYILQSNDSQEPEYLTSPQRMLALLALTRSAADNPERVKDLIEEFDAFQRVEDWYADGDEDRLMLVLRRHGKLIYTSDPKAERLPLAPADLAVHHQVFEGIRWAQRHGQDGTTGYQIQLIRNVQHEHLQAQLLALLRTLPWVLLLVPILLAANYWTIRRALRPLNRLVSELDQKPYHDLSALRAQPPQRELKSLSSALNGWLERLRSSQQRERQFAANAAHELRTPLAAISVNTEGLAELDLPERAYPLLQGLGRASERANRLTEQLLSSLRNESLAGDAAQTQLLDLAGLLQLRLADVSLLADRRHIELELQAPPSLSVPGRQELLEAVIDNLVTNAIKYSPAGRRVTVKLSASDHEACLEVLDQGPGIPAEWRERVLERFQRLPGQSGEGAGLGLSIVHGAVLALRGRMTLEDARSGPVDQGETPGLAVRVWLPLSA</sequence>
<dbReference type="SMART" id="SM00387">
    <property type="entry name" value="HATPase_c"/>
    <property type="match status" value="1"/>
</dbReference>
<dbReference type="EMBL" id="JACHHO010000007">
    <property type="protein sequence ID" value="MBB5206069.1"/>
    <property type="molecule type" value="Genomic_DNA"/>
</dbReference>